<dbReference type="Gene3D" id="3.90.70.30">
    <property type="entry name" value="Phytochelatin synthase, N-terminal domain"/>
    <property type="match status" value="1"/>
</dbReference>
<dbReference type="PANTHER" id="PTHR33447:SF24">
    <property type="entry name" value="GLUTATHIONE GAMMA-GLUTAMYLCYSTEINYLTRANSFERASE"/>
    <property type="match status" value="1"/>
</dbReference>
<dbReference type="PROSITE" id="PS51443">
    <property type="entry name" value="PCS"/>
    <property type="match status" value="1"/>
</dbReference>
<dbReference type="InterPro" id="IPR038156">
    <property type="entry name" value="PCS_N_sf"/>
</dbReference>
<dbReference type="SUPFAM" id="SSF54001">
    <property type="entry name" value="Cysteine proteinases"/>
    <property type="match status" value="1"/>
</dbReference>
<name>A7SA56_NEMVE</name>
<dbReference type="InterPro" id="IPR007719">
    <property type="entry name" value="PCS_N"/>
</dbReference>
<evidence type="ECO:0000256" key="3">
    <source>
        <dbReference type="ARBA" id="ARBA00022679"/>
    </source>
</evidence>
<evidence type="ECO:0000259" key="5">
    <source>
        <dbReference type="PROSITE" id="PS51443"/>
    </source>
</evidence>
<keyword evidence="7" id="KW-1185">Reference proteome</keyword>
<feature type="domain" description="Peptidase C83" evidence="5">
    <location>
        <begin position="2"/>
        <end position="225"/>
    </location>
</feature>
<dbReference type="GO" id="GO:0046872">
    <property type="term" value="F:metal ion binding"/>
    <property type="evidence" value="ECO:0007669"/>
    <property type="project" value="UniProtKB-KW"/>
</dbReference>
<evidence type="ECO:0000256" key="2">
    <source>
        <dbReference type="ARBA" id="ARBA00022539"/>
    </source>
</evidence>
<proteinExistence type="predicted"/>
<dbReference type="InterPro" id="IPR040409">
    <property type="entry name" value="PCS-like"/>
</dbReference>
<keyword evidence="4" id="KW-0479">Metal-binding</keyword>
<keyword evidence="2" id="KW-0104">Cadmium</keyword>
<accession>A7SA56</accession>
<dbReference type="Proteomes" id="UP000001593">
    <property type="component" value="Unassembled WGS sequence"/>
</dbReference>
<dbReference type="HOGENOM" id="CLU_037385_0_0_1"/>
<evidence type="ECO:0000256" key="1">
    <source>
        <dbReference type="ARBA" id="ARBA00012468"/>
    </source>
</evidence>
<protein>
    <recommendedName>
        <fullName evidence="1">glutathione gamma-glutamylcysteinyltransferase</fullName>
        <ecNumber evidence="1">2.3.2.15</ecNumber>
    </recommendedName>
</protein>
<dbReference type="eggNOG" id="KOG0632">
    <property type="taxonomic scope" value="Eukaryota"/>
</dbReference>
<evidence type="ECO:0000256" key="4">
    <source>
        <dbReference type="ARBA" id="ARBA00022723"/>
    </source>
</evidence>
<dbReference type="PhylomeDB" id="A7SA56"/>
<sequence>MALPKSFYCRELPKGLVDYRSNESKLRLTRSLTLGSAVPFLSLSSCFNTQAEPAYCGLSTLAIVLNALRIDPQRIWKTPWRWFTEDLLDCCRPLDVVKKVGITMDEFLCLAKCNGAVCTLTRPEDNEQSYQLFRKSLFYTTHGDEENPNEFLVISYDRKKLQQTGTGHFSPVAAFDQETDSVLLFDTARFKYPPYWVPVRLLFESMLPVDPSTGKNRGYFVLKAR</sequence>
<gene>
    <name evidence="6" type="ORF">NEMVEDRAFT_v1g110690</name>
</gene>
<feature type="non-terminal residue" evidence="6">
    <location>
        <position position="225"/>
    </location>
</feature>
<dbReference type="Pfam" id="PF05023">
    <property type="entry name" value="Phytochelatin"/>
    <property type="match status" value="1"/>
</dbReference>
<dbReference type="AlphaFoldDB" id="A7SA56"/>
<keyword evidence="3" id="KW-0808">Transferase</keyword>
<dbReference type="InParanoid" id="A7SA56"/>
<dbReference type="EC" id="2.3.2.15" evidence="1"/>
<reference evidence="6 7" key="1">
    <citation type="journal article" date="2007" name="Science">
        <title>Sea anemone genome reveals ancestral eumetazoan gene repertoire and genomic organization.</title>
        <authorList>
            <person name="Putnam N.H."/>
            <person name="Srivastava M."/>
            <person name="Hellsten U."/>
            <person name="Dirks B."/>
            <person name="Chapman J."/>
            <person name="Salamov A."/>
            <person name="Terry A."/>
            <person name="Shapiro H."/>
            <person name="Lindquist E."/>
            <person name="Kapitonov V.V."/>
            <person name="Jurka J."/>
            <person name="Genikhovich G."/>
            <person name="Grigoriev I.V."/>
            <person name="Lucas S.M."/>
            <person name="Steele R.E."/>
            <person name="Finnerty J.R."/>
            <person name="Technau U."/>
            <person name="Martindale M.Q."/>
            <person name="Rokhsar D.S."/>
        </authorList>
    </citation>
    <scope>NUCLEOTIDE SEQUENCE [LARGE SCALE GENOMIC DNA]</scope>
    <source>
        <strain evidence="7">CH2 X CH6</strain>
    </source>
</reference>
<evidence type="ECO:0000313" key="6">
    <source>
        <dbReference type="EMBL" id="EDO39399.1"/>
    </source>
</evidence>
<dbReference type="InterPro" id="IPR038765">
    <property type="entry name" value="Papain-like_cys_pep_sf"/>
</dbReference>
<dbReference type="GO" id="GO:0016756">
    <property type="term" value="F:glutathione gamma-glutamylcysteinyltransferase activity"/>
    <property type="evidence" value="ECO:0007669"/>
    <property type="project" value="UniProtKB-EC"/>
</dbReference>
<dbReference type="OMA" id="YNEQTDR"/>
<evidence type="ECO:0000313" key="7">
    <source>
        <dbReference type="Proteomes" id="UP000001593"/>
    </source>
</evidence>
<dbReference type="PANTHER" id="PTHR33447">
    <property type="entry name" value="GLUTATHIONE GAMMA-GLUTAMYLCYSTEINYLTRANSFERASE"/>
    <property type="match status" value="1"/>
</dbReference>
<organism evidence="6 7">
    <name type="scientific">Nematostella vectensis</name>
    <name type="common">Starlet sea anemone</name>
    <dbReference type="NCBI Taxonomy" id="45351"/>
    <lineage>
        <taxon>Eukaryota</taxon>
        <taxon>Metazoa</taxon>
        <taxon>Cnidaria</taxon>
        <taxon>Anthozoa</taxon>
        <taxon>Hexacorallia</taxon>
        <taxon>Actiniaria</taxon>
        <taxon>Edwardsiidae</taxon>
        <taxon>Nematostella</taxon>
    </lineage>
</organism>
<dbReference type="GO" id="GO:0046938">
    <property type="term" value="P:phytochelatin biosynthetic process"/>
    <property type="evidence" value="ECO:0007669"/>
    <property type="project" value="InterPro"/>
</dbReference>
<dbReference type="GO" id="GO:0010038">
    <property type="term" value="P:response to metal ion"/>
    <property type="evidence" value="ECO:0007669"/>
    <property type="project" value="InterPro"/>
</dbReference>
<dbReference type="EMBL" id="DS469607">
    <property type="protein sequence ID" value="EDO39399.1"/>
    <property type="molecule type" value="Genomic_DNA"/>
</dbReference>
<dbReference type="FunFam" id="3.90.70.30:FF:000001">
    <property type="entry name" value="Glutathione gamma-glutamylcysteinyltransferase 1"/>
    <property type="match status" value="1"/>
</dbReference>